<evidence type="ECO:0000313" key="2">
    <source>
        <dbReference type="Proteomes" id="UP001223761"/>
    </source>
</evidence>
<dbReference type="RefSeq" id="WP_307898242.1">
    <property type="nucleotide sequence ID" value="NZ_CP133076.1"/>
</dbReference>
<dbReference type="Gene3D" id="3.30.450.40">
    <property type="match status" value="1"/>
</dbReference>
<proteinExistence type="predicted"/>
<dbReference type="EMBL" id="CP133076">
    <property type="protein sequence ID" value="WMJ15117.1"/>
    <property type="molecule type" value="Genomic_DNA"/>
</dbReference>
<keyword evidence="2" id="KW-1185">Reference proteome</keyword>
<accession>A0ABY9MAR0</accession>
<sequence length="107" mass="12903">MNVIDPSKREIWRRFVQEGTLDQARISKRIEESWYLCRQKNVDPYDGKGKMFLTGRLLMERRERNQRLLRCGVPILEKLQQLFQEIPAIFLFIDKDMCCGLKDINRR</sequence>
<dbReference type="Proteomes" id="UP001223761">
    <property type="component" value="Chromosome"/>
</dbReference>
<organism evidence="1 2">
    <name type="scientific">Geobacillus proteiniphilus</name>
    <dbReference type="NCBI Taxonomy" id="860353"/>
    <lineage>
        <taxon>Bacteria</taxon>
        <taxon>Bacillati</taxon>
        <taxon>Bacillota</taxon>
        <taxon>Bacilli</taxon>
        <taxon>Bacillales</taxon>
        <taxon>Anoxybacillaceae</taxon>
        <taxon>Geobacillus</taxon>
    </lineage>
</organism>
<evidence type="ECO:0000313" key="1">
    <source>
        <dbReference type="EMBL" id="WMJ15117.1"/>
    </source>
</evidence>
<reference evidence="1 2" key="1">
    <citation type="submission" date="2023-08" db="EMBL/GenBank/DDBJ databases">
        <title>Genome sequencing of the thermostable Gram positive bacteria Geobacillus proteiniphilus strain T-6.</title>
        <authorList>
            <person name="Shulami S."/>
            <person name="Shoham Y."/>
        </authorList>
    </citation>
    <scope>NUCLEOTIDE SEQUENCE [LARGE SCALE GENOMIC DNA]</scope>
    <source>
        <strain evidence="1 2">T-6</strain>
    </source>
</reference>
<name>A0ABY9MAR0_9BACL</name>
<dbReference type="InterPro" id="IPR029016">
    <property type="entry name" value="GAF-like_dom_sf"/>
</dbReference>
<protein>
    <submittedName>
        <fullName evidence="1">Uncharacterized protein</fullName>
    </submittedName>
</protein>
<gene>
    <name evidence="1" type="ORF">RA955_09620</name>
</gene>